<dbReference type="OrthoDB" id="2987820at2"/>
<evidence type="ECO:0000313" key="1">
    <source>
        <dbReference type="EMBL" id="AAO05352.1"/>
    </source>
</evidence>
<dbReference type="RefSeq" id="WP_001829925.1">
    <property type="nucleotide sequence ID" value="NC_004461.1"/>
</dbReference>
<dbReference type="EMBL" id="AE015929">
    <property type="protein sequence ID" value="AAO05352.1"/>
    <property type="molecule type" value="Genomic_DNA"/>
</dbReference>
<dbReference type="InterPro" id="IPR053154">
    <property type="entry name" value="c-di-AMP_regulator"/>
</dbReference>
<dbReference type="SMR" id="A0A0H2VIX1"/>
<evidence type="ECO:0000313" key="2">
    <source>
        <dbReference type="Proteomes" id="UP000001411"/>
    </source>
</evidence>
<evidence type="ECO:0008006" key="3">
    <source>
        <dbReference type="Google" id="ProtNLM"/>
    </source>
</evidence>
<proteinExistence type="predicted"/>
<dbReference type="InterPro" id="IPR012505">
    <property type="entry name" value="YbbR"/>
</dbReference>
<organism evidence="1 2">
    <name type="scientific">Staphylococcus epidermidis (strain ATCC 12228 / FDA PCI 1200)</name>
    <dbReference type="NCBI Taxonomy" id="176280"/>
    <lineage>
        <taxon>Bacteria</taxon>
        <taxon>Bacillati</taxon>
        <taxon>Bacillota</taxon>
        <taxon>Bacilli</taxon>
        <taxon>Bacillales</taxon>
        <taxon>Staphylococcaceae</taxon>
        <taxon>Staphylococcus</taxon>
    </lineage>
</organism>
<gene>
    <name evidence="1" type="ordered locus">SE_1753</name>
</gene>
<accession>A0A0H2VIX1</accession>
<dbReference type="PANTHER" id="PTHR37804:SF1">
    <property type="entry name" value="CDAA REGULATORY PROTEIN CDAR"/>
    <property type="match status" value="1"/>
</dbReference>
<dbReference type="HOGENOM" id="CLU_039811_2_1_9"/>
<dbReference type="Pfam" id="PF07949">
    <property type="entry name" value="YbbR"/>
    <property type="match status" value="3"/>
</dbReference>
<dbReference type="Gene3D" id="2.170.120.40">
    <property type="entry name" value="YbbR-like domain"/>
    <property type="match status" value="2"/>
</dbReference>
<name>A0A0H2VIX1_STAES</name>
<dbReference type="KEGG" id="sep:SE_1753"/>
<sequence length="311" mass="34913">MLESKWGLRFVALILAVFFFLSVNNVFGNIFNTDDLSQKSSKTIQDVPVDVIYNSKDLHVTKIPENVDVNLTGPQSKLIKIENPEDLKVVVDLSGKKAGKYQKKYQVRGIDSGINYQIKPEVAHINLENKITRVMHVQPDISSNSLDPKYKISKQSISPETVKVTGGEQQLKNIAYLKATFKNSSKVNKDTNDVADVSAFDKQLNKLNVSINPNEVNLKVTVEPFSKMVKVRTKTTGKLNENKELDSVKLEDKEVEIFGNRDELQNINEITAEVDIDGISESTEKTVSFNLPKDVTKVNPKETKAYINVKN</sequence>
<dbReference type="AlphaFoldDB" id="A0A0H2VIX1"/>
<dbReference type="PATRIC" id="fig|176280.10.peg.1712"/>
<dbReference type="Proteomes" id="UP000001411">
    <property type="component" value="Chromosome"/>
</dbReference>
<protein>
    <recommendedName>
        <fullName evidence="3">YbbR-like domain-containing protein</fullName>
    </recommendedName>
</protein>
<dbReference type="PANTHER" id="PTHR37804">
    <property type="entry name" value="CDAA REGULATORY PROTEIN CDAR"/>
    <property type="match status" value="1"/>
</dbReference>
<reference evidence="1 2" key="1">
    <citation type="journal article" date="2003" name="Mol. Microbiol.">
        <title>Genome-based analysis of virulence genes in a non-biofilm-forming Staphylococcus epidermidis strain (ATCC 12228).</title>
        <authorList>
            <person name="Zhang Y.Q."/>
            <person name="Ren S.X."/>
            <person name="Li H.L."/>
            <person name="Wang Y.X."/>
            <person name="Fu G."/>
            <person name="Yang J."/>
            <person name="Qin Z.Q."/>
            <person name="Miao Y.G."/>
            <person name="Wang W.Y."/>
            <person name="Chen R.S."/>
            <person name="Shen Y."/>
            <person name="Chen Z."/>
            <person name="Yuan Z.H."/>
            <person name="Zhao G.P."/>
            <person name="Qu D."/>
            <person name="Danchin A."/>
            <person name="Wen Y.M."/>
        </authorList>
    </citation>
    <scope>NUCLEOTIDE SEQUENCE [LARGE SCALE GENOMIC DNA]</scope>
    <source>
        <strain evidence="2">ATCC 12228 / FDA PCI 1200</strain>
    </source>
</reference>
<dbReference type="eggNOG" id="COG4856">
    <property type="taxonomic scope" value="Bacteria"/>
</dbReference>
<dbReference type="GeneID" id="50018150"/>
<dbReference type="Gene3D" id="2.170.120.30">
    <property type="match status" value="1"/>
</dbReference>